<dbReference type="InterPro" id="IPR003750">
    <property type="entry name" value="Put_MeTrfase-C9orf114-like"/>
</dbReference>
<dbReference type="PANTHER" id="PTHR12150">
    <property type="entry name" value="CLASS IV SAM-BINDING METHYLTRANSFERASE-RELATED"/>
    <property type="match status" value="1"/>
</dbReference>
<dbReference type="Proteomes" id="UP000074294">
    <property type="component" value="Unassembled WGS sequence"/>
</dbReference>
<dbReference type="Pfam" id="PF02598">
    <property type="entry name" value="Methyltrn_RNA_3"/>
    <property type="match status" value="1"/>
</dbReference>
<dbReference type="InterPro" id="IPR012340">
    <property type="entry name" value="NA-bd_OB-fold"/>
</dbReference>
<dbReference type="STRING" id="1776334.APZ16_05560"/>
<organism evidence="1 2">
    <name type="scientific">Hadarchaeum yellowstonense</name>
    <dbReference type="NCBI Taxonomy" id="1776334"/>
    <lineage>
        <taxon>Archaea</taxon>
        <taxon>Methanobacteriati</taxon>
        <taxon>Candidatus Hadarchaeota</taxon>
        <taxon>Candidatus Hadarchaeia</taxon>
        <taxon>Candidatus Hadarchaeales</taxon>
        <taxon>Candidatus Hadarchaeaceae</taxon>
        <taxon>Candidatus Hadarchaeum</taxon>
    </lineage>
</organism>
<gene>
    <name evidence="1" type="ORF">APZ16_05560</name>
</gene>
<dbReference type="Gene3D" id="2.40.50.140">
    <property type="entry name" value="Nucleic acid-binding proteins"/>
    <property type="match status" value="1"/>
</dbReference>
<protein>
    <recommendedName>
        <fullName evidence="3">RNA-binding protein</fullName>
    </recommendedName>
</protein>
<dbReference type="Gene3D" id="3.40.1280.10">
    <property type="match status" value="1"/>
</dbReference>
<dbReference type="SUPFAM" id="SSF75217">
    <property type="entry name" value="alpha/beta knot"/>
    <property type="match status" value="1"/>
</dbReference>
<evidence type="ECO:0000313" key="2">
    <source>
        <dbReference type="Proteomes" id="UP000074294"/>
    </source>
</evidence>
<name>A0A147JUG4_HADYE</name>
<dbReference type="InterPro" id="IPR029026">
    <property type="entry name" value="tRNA_m1G_MTases_N"/>
</dbReference>
<dbReference type="EMBL" id="LQMQ01000049">
    <property type="protein sequence ID" value="KUO40084.1"/>
    <property type="molecule type" value="Genomic_DNA"/>
</dbReference>
<dbReference type="PANTHER" id="PTHR12150:SF13">
    <property type="entry name" value="METHYLTRANSFERASE C9ORF114-RELATED"/>
    <property type="match status" value="1"/>
</dbReference>
<sequence>MVADTSDLRMVTIKVGMVGRALAIFRVERVCIYDDEDPNVEDQEEQARTIELLLSYLETPQYLRKILFPRSRKLRYAGLLFPLRTPHHPLQNERNKKGDYREGVVIDSGERSILEIGLPKKGIFDGKLPLKQRLTVRLGDSDGDFIRVEPVSRREISEYWGFKILRAPSLSEGLKAVKSDYYIGTSRRGQNLYEAVQAIKSSEPRRVAVAFGGPYAGLFEICWRQGVDASEMFDVIVNAVPNQGTATVRTEEALLATLSLLNALIEG</sequence>
<comment type="caution">
    <text evidence="1">The sequence shown here is derived from an EMBL/GenBank/DDBJ whole genome shotgun (WGS) entry which is preliminary data.</text>
</comment>
<dbReference type="CDD" id="cd18086">
    <property type="entry name" value="HsC9orf114-like"/>
    <property type="match status" value="1"/>
</dbReference>
<accession>A0A147JUG4</accession>
<dbReference type="AlphaFoldDB" id="A0A147JUG4"/>
<dbReference type="InterPro" id="IPR029028">
    <property type="entry name" value="Alpha/beta_knot_MTases"/>
</dbReference>
<proteinExistence type="predicted"/>
<dbReference type="SUPFAM" id="SSF50249">
    <property type="entry name" value="Nucleic acid-binding proteins"/>
    <property type="match status" value="1"/>
</dbReference>
<reference evidence="1 2" key="1">
    <citation type="journal article" date="2016" name="Nat. Microbiol.">
        <title>Genomic inference of the metabolism of cosmopolitan subsurface Archaea, Hadesarchaea.</title>
        <authorList>
            <person name="Baker B.J."/>
            <person name="Saw J.H."/>
            <person name="Lind A.E."/>
            <person name="Lazar C.S."/>
            <person name="Hinrichs K.-U."/>
            <person name="Teske A.P."/>
            <person name="Ettema T.J."/>
        </authorList>
    </citation>
    <scope>NUCLEOTIDE SEQUENCE [LARGE SCALE GENOMIC DNA]</scope>
</reference>
<evidence type="ECO:0008006" key="3">
    <source>
        <dbReference type="Google" id="ProtNLM"/>
    </source>
</evidence>
<evidence type="ECO:0000313" key="1">
    <source>
        <dbReference type="EMBL" id="KUO40084.1"/>
    </source>
</evidence>